<gene>
    <name evidence="2" type="ORF">LV83_02713</name>
</gene>
<sequence>MILSLPTSYDLSKSNMKKMKINPRYEIIIYWSEEDQAFIAEVPELAGCLADGESYSEALSNVEIVIAEWIETAKSLGRSIPVPKGKLMHA</sequence>
<accession>A0A327P9L9</accession>
<dbReference type="InterPro" id="IPR035069">
    <property type="entry name" value="TTHA1013/TTHA0281-like"/>
</dbReference>
<feature type="domain" description="HicB-like antitoxin of toxin-antitoxin system" evidence="1">
    <location>
        <begin position="25"/>
        <end position="84"/>
    </location>
</feature>
<reference evidence="2 3" key="1">
    <citation type="submission" date="2018-06" db="EMBL/GenBank/DDBJ databases">
        <title>Genomic Encyclopedia of Archaeal and Bacterial Type Strains, Phase II (KMG-II): from individual species to whole genera.</title>
        <authorList>
            <person name="Goeker M."/>
        </authorList>
    </citation>
    <scope>NUCLEOTIDE SEQUENCE [LARGE SCALE GENOMIC DNA]</scope>
    <source>
        <strain evidence="2 3">DSM 23446</strain>
    </source>
</reference>
<comment type="caution">
    <text evidence="2">The sequence shown here is derived from an EMBL/GenBank/DDBJ whole genome shotgun (WGS) entry which is preliminary data.</text>
</comment>
<keyword evidence="3" id="KW-1185">Reference proteome</keyword>
<proteinExistence type="predicted"/>
<dbReference type="Gene3D" id="3.30.160.250">
    <property type="match status" value="1"/>
</dbReference>
<evidence type="ECO:0000313" key="3">
    <source>
        <dbReference type="Proteomes" id="UP000249610"/>
    </source>
</evidence>
<dbReference type="AlphaFoldDB" id="A0A327P9L9"/>
<dbReference type="Proteomes" id="UP000249610">
    <property type="component" value="Unassembled WGS sequence"/>
</dbReference>
<name>A0A327P9L9_9BACT</name>
<dbReference type="EMBL" id="QLLK01000007">
    <property type="protein sequence ID" value="RAI88413.1"/>
    <property type="molecule type" value="Genomic_DNA"/>
</dbReference>
<dbReference type="SUPFAM" id="SSF143100">
    <property type="entry name" value="TTHA1013/TTHA0281-like"/>
    <property type="match status" value="1"/>
</dbReference>
<protein>
    <submittedName>
        <fullName evidence="2">Putative RNase H-like HicB family nuclease</fullName>
    </submittedName>
</protein>
<evidence type="ECO:0000259" key="1">
    <source>
        <dbReference type="Pfam" id="PF15919"/>
    </source>
</evidence>
<dbReference type="InterPro" id="IPR051404">
    <property type="entry name" value="TA_system_antitoxin"/>
</dbReference>
<evidence type="ECO:0000313" key="2">
    <source>
        <dbReference type="EMBL" id="RAI88413.1"/>
    </source>
</evidence>
<dbReference type="InterPro" id="IPR031807">
    <property type="entry name" value="HicB-like"/>
</dbReference>
<dbReference type="PANTHER" id="PTHR34504:SF2">
    <property type="entry name" value="UPF0150 PROTEIN SSL0259"/>
    <property type="match status" value="1"/>
</dbReference>
<organism evidence="2 3">
    <name type="scientific">Algoriphagus yeomjeoni</name>
    <dbReference type="NCBI Taxonomy" id="291403"/>
    <lineage>
        <taxon>Bacteria</taxon>
        <taxon>Pseudomonadati</taxon>
        <taxon>Bacteroidota</taxon>
        <taxon>Cytophagia</taxon>
        <taxon>Cytophagales</taxon>
        <taxon>Cyclobacteriaceae</taxon>
        <taxon>Algoriphagus</taxon>
    </lineage>
</organism>
<dbReference type="PANTHER" id="PTHR34504">
    <property type="entry name" value="ANTITOXIN HICB"/>
    <property type="match status" value="1"/>
</dbReference>
<dbReference type="Pfam" id="PF15919">
    <property type="entry name" value="HicB_lk_antitox"/>
    <property type="match status" value="1"/>
</dbReference>